<dbReference type="InterPro" id="IPR043134">
    <property type="entry name" value="GTP-CH-I_N"/>
</dbReference>
<dbReference type="EMBL" id="DVKT01000068">
    <property type="protein sequence ID" value="HIT40188.1"/>
    <property type="molecule type" value="Genomic_DNA"/>
</dbReference>
<reference evidence="8" key="1">
    <citation type="submission" date="2020-10" db="EMBL/GenBank/DDBJ databases">
        <authorList>
            <person name="Gilroy R."/>
        </authorList>
    </citation>
    <scope>NUCLEOTIDE SEQUENCE</scope>
    <source>
        <strain evidence="8">21143</strain>
    </source>
</reference>
<dbReference type="GO" id="GO:0005525">
    <property type="term" value="F:GTP binding"/>
    <property type="evidence" value="ECO:0007669"/>
    <property type="project" value="UniProtKB-KW"/>
</dbReference>
<comment type="similarity">
    <text evidence="3 6">Belongs to the GTP cyclohydrolase I family.</text>
</comment>
<dbReference type="GO" id="GO:0008270">
    <property type="term" value="F:zinc ion binding"/>
    <property type="evidence" value="ECO:0007669"/>
    <property type="project" value="UniProtKB-UniRule"/>
</dbReference>
<comment type="subunit">
    <text evidence="6">Homopolymer.</text>
</comment>
<protein>
    <recommendedName>
        <fullName evidence="6">GTP cyclohydrolase 1</fullName>
        <ecNumber evidence="6">3.5.4.16</ecNumber>
    </recommendedName>
    <alternativeName>
        <fullName evidence="6">GTP cyclohydrolase I</fullName>
        <shortName evidence="6">GTP-CH-I</shortName>
    </alternativeName>
</protein>
<dbReference type="PANTHER" id="PTHR11109:SF7">
    <property type="entry name" value="GTP CYCLOHYDROLASE 1"/>
    <property type="match status" value="1"/>
</dbReference>
<comment type="pathway">
    <text evidence="2 6">Cofactor biosynthesis; 7,8-dihydroneopterin triphosphate biosynthesis; 7,8-dihydroneopterin triphosphate from GTP: step 1/1.</text>
</comment>
<keyword evidence="6" id="KW-0479">Metal-binding</keyword>
<dbReference type="InterPro" id="IPR001474">
    <property type="entry name" value="GTP_CycHdrlase_I"/>
</dbReference>
<dbReference type="GO" id="GO:0003934">
    <property type="term" value="F:GTP cyclohydrolase I activity"/>
    <property type="evidence" value="ECO:0007669"/>
    <property type="project" value="UniProtKB-UniRule"/>
</dbReference>
<accession>A0A9D1GFQ6</accession>
<proteinExistence type="inferred from homology"/>
<dbReference type="GO" id="GO:0006730">
    <property type="term" value="P:one-carbon metabolic process"/>
    <property type="evidence" value="ECO:0007669"/>
    <property type="project" value="UniProtKB-UniRule"/>
</dbReference>
<dbReference type="FunFam" id="3.30.1130.10:FF:000001">
    <property type="entry name" value="GTP cyclohydrolase 1"/>
    <property type="match status" value="1"/>
</dbReference>
<comment type="catalytic activity">
    <reaction evidence="1 6">
        <text>GTP + H2O = 7,8-dihydroneopterin 3'-triphosphate + formate + H(+)</text>
        <dbReference type="Rhea" id="RHEA:17473"/>
        <dbReference type="ChEBI" id="CHEBI:15377"/>
        <dbReference type="ChEBI" id="CHEBI:15378"/>
        <dbReference type="ChEBI" id="CHEBI:15740"/>
        <dbReference type="ChEBI" id="CHEBI:37565"/>
        <dbReference type="ChEBI" id="CHEBI:58462"/>
        <dbReference type="EC" id="3.5.4.16"/>
    </reaction>
</comment>
<dbReference type="EC" id="3.5.4.16" evidence="6"/>
<dbReference type="NCBIfam" id="NF006826">
    <property type="entry name" value="PRK09347.1-3"/>
    <property type="match status" value="1"/>
</dbReference>
<dbReference type="InterPro" id="IPR020602">
    <property type="entry name" value="GTP_CycHdrlase_I_dom"/>
</dbReference>
<keyword evidence="4 6" id="KW-0554">One-carbon metabolism</keyword>
<dbReference type="SUPFAM" id="SSF55620">
    <property type="entry name" value="Tetrahydrobiopterin biosynthesis enzymes-like"/>
    <property type="match status" value="1"/>
</dbReference>
<sequence>MSDSIQNLSDDQRVELLAGHYKAILEILGENPDREGLLKTPMRAAKAMLALTSGYRKSPDTIIKSALFEEEYGSRGQMVVVKDIEFYSFCEHHILPFFGKAHIGYIPNGRVTGLSKLARLVDAFARRLQLQERLTAEICESLQASLDAQGVIVVIESRHLCMQMRGVEKQGAVTTTSSYTGVFEDWARREEFFSMIGRR</sequence>
<dbReference type="HAMAP" id="MF_00223">
    <property type="entry name" value="FolE"/>
    <property type="match status" value="1"/>
</dbReference>
<evidence type="ECO:0000256" key="1">
    <source>
        <dbReference type="ARBA" id="ARBA00001052"/>
    </source>
</evidence>
<evidence type="ECO:0000313" key="9">
    <source>
        <dbReference type="Proteomes" id="UP000886722"/>
    </source>
</evidence>
<evidence type="ECO:0000313" key="8">
    <source>
        <dbReference type="EMBL" id="HIT40188.1"/>
    </source>
</evidence>
<dbReference type="InterPro" id="IPR043133">
    <property type="entry name" value="GTP-CH-I_C/QueF"/>
</dbReference>
<evidence type="ECO:0000256" key="3">
    <source>
        <dbReference type="ARBA" id="ARBA00008085"/>
    </source>
</evidence>
<dbReference type="GO" id="GO:0006729">
    <property type="term" value="P:tetrahydrobiopterin biosynthetic process"/>
    <property type="evidence" value="ECO:0007669"/>
    <property type="project" value="TreeGrafter"/>
</dbReference>
<evidence type="ECO:0000256" key="6">
    <source>
        <dbReference type="HAMAP-Rule" id="MF_00223"/>
    </source>
</evidence>
<organism evidence="8 9">
    <name type="scientific">Candidatus Caccoplasma intestinavium</name>
    <dbReference type="NCBI Taxonomy" id="2840716"/>
    <lineage>
        <taxon>Bacteria</taxon>
        <taxon>Pseudomonadati</taxon>
        <taxon>Bacteroidota</taxon>
        <taxon>Bacteroidia</taxon>
        <taxon>Bacteroidales</taxon>
        <taxon>Bacteroidaceae</taxon>
        <taxon>Bacteroidaceae incertae sedis</taxon>
        <taxon>Candidatus Caccoplasma</taxon>
    </lineage>
</organism>
<dbReference type="PROSITE" id="PS00859">
    <property type="entry name" value="GTP_CYCLOHYDROL_1_1"/>
    <property type="match status" value="1"/>
</dbReference>
<feature type="domain" description="GTP cyclohydrolase I" evidence="7">
    <location>
        <begin position="20"/>
        <end position="196"/>
    </location>
</feature>
<dbReference type="Gene3D" id="3.30.1130.10">
    <property type="match status" value="1"/>
</dbReference>
<feature type="binding site" evidence="6">
    <location>
        <position position="93"/>
    </location>
    <ligand>
        <name>Zn(2+)</name>
        <dbReference type="ChEBI" id="CHEBI:29105"/>
    </ligand>
</feature>
<keyword evidence="6" id="KW-0342">GTP-binding</keyword>
<dbReference type="PANTHER" id="PTHR11109">
    <property type="entry name" value="GTP CYCLOHYDROLASE I"/>
    <property type="match status" value="1"/>
</dbReference>
<dbReference type="GO" id="GO:0005737">
    <property type="term" value="C:cytoplasm"/>
    <property type="evidence" value="ECO:0007669"/>
    <property type="project" value="TreeGrafter"/>
</dbReference>
<reference evidence="8" key="2">
    <citation type="journal article" date="2021" name="PeerJ">
        <title>Extensive microbial diversity within the chicken gut microbiome revealed by metagenomics and culture.</title>
        <authorList>
            <person name="Gilroy R."/>
            <person name="Ravi A."/>
            <person name="Getino M."/>
            <person name="Pursley I."/>
            <person name="Horton D.L."/>
            <person name="Alikhan N.F."/>
            <person name="Baker D."/>
            <person name="Gharbi K."/>
            <person name="Hall N."/>
            <person name="Watson M."/>
            <person name="Adriaenssens E.M."/>
            <person name="Foster-Nyarko E."/>
            <person name="Jarju S."/>
            <person name="Secka A."/>
            <person name="Antonio M."/>
            <person name="Oren A."/>
            <person name="Chaudhuri R.R."/>
            <person name="La Ragione R."/>
            <person name="Hildebrand F."/>
            <person name="Pallen M.J."/>
        </authorList>
    </citation>
    <scope>NUCLEOTIDE SEQUENCE</scope>
    <source>
        <strain evidence="8">21143</strain>
    </source>
</reference>
<evidence type="ECO:0000256" key="5">
    <source>
        <dbReference type="ARBA" id="ARBA00022801"/>
    </source>
</evidence>
<evidence type="ECO:0000259" key="7">
    <source>
        <dbReference type="Pfam" id="PF01227"/>
    </source>
</evidence>
<name>A0A9D1GFQ6_9BACT</name>
<feature type="binding site" evidence="6">
    <location>
        <position position="161"/>
    </location>
    <ligand>
        <name>Zn(2+)</name>
        <dbReference type="ChEBI" id="CHEBI:29105"/>
    </ligand>
</feature>
<evidence type="ECO:0000256" key="4">
    <source>
        <dbReference type="ARBA" id="ARBA00022563"/>
    </source>
</evidence>
<dbReference type="PROSITE" id="PS00860">
    <property type="entry name" value="GTP_CYCLOHYDROL_1_2"/>
    <property type="match status" value="1"/>
</dbReference>
<keyword evidence="6" id="KW-0547">Nucleotide-binding</keyword>
<keyword evidence="5 6" id="KW-0378">Hydrolase</keyword>
<dbReference type="AlphaFoldDB" id="A0A9D1GFQ6"/>
<dbReference type="NCBIfam" id="NF006825">
    <property type="entry name" value="PRK09347.1-2"/>
    <property type="match status" value="1"/>
</dbReference>
<evidence type="ECO:0000256" key="2">
    <source>
        <dbReference type="ARBA" id="ARBA00005080"/>
    </source>
</evidence>
<feature type="binding site" evidence="6">
    <location>
        <position position="90"/>
    </location>
    <ligand>
        <name>Zn(2+)</name>
        <dbReference type="ChEBI" id="CHEBI:29105"/>
    </ligand>
</feature>
<dbReference type="Gene3D" id="1.10.286.10">
    <property type="match status" value="1"/>
</dbReference>
<dbReference type="GO" id="GO:0046654">
    <property type="term" value="P:tetrahydrofolate biosynthetic process"/>
    <property type="evidence" value="ECO:0007669"/>
    <property type="project" value="UniProtKB-UniRule"/>
</dbReference>
<keyword evidence="6" id="KW-0862">Zinc</keyword>
<dbReference type="Proteomes" id="UP000886722">
    <property type="component" value="Unassembled WGS sequence"/>
</dbReference>
<dbReference type="InterPro" id="IPR018234">
    <property type="entry name" value="GTP_CycHdrlase_I_CS"/>
</dbReference>
<dbReference type="Pfam" id="PF01227">
    <property type="entry name" value="GTP_cyclohydroI"/>
    <property type="match status" value="1"/>
</dbReference>
<comment type="caution">
    <text evidence="8">The sequence shown here is derived from an EMBL/GenBank/DDBJ whole genome shotgun (WGS) entry which is preliminary data.</text>
</comment>
<dbReference type="NCBIfam" id="TIGR00063">
    <property type="entry name" value="folE"/>
    <property type="match status" value="1"/>
</dbReference>
<gene>
    <name evidence="6 8" type="primary">folE</name>
    <name evidence="8" type="ORF">IAD06_09170</name>
</gene>